<keyword evidence="1" id="KW-0472">Membrane</keyword>
<dbReference type="EMBL" id="CP000472">
    <property type="protein sequence ID" value="ACJ26995.1"/>
    <property type="molecule type" value="Genomic_DNA"/>
</dbReference>
<gene>
    <name evidence="2" type="ordered locus">swp_0152</name>
</gene>
<dbReference type="Proteomes" id="UP000000753">
    <property type="component" value="Chromosome"/>
</dbReference>
<organism evidence="2 3">
    <name type="scientific">Shewanella piezotolerans (strain WP3 / JCM 13877)</name>
    <dbReference type="NCBI Taxonomy" id="225849"/>
    <lineage>
        <taxon>Bacteria</taxon>
        <taxon>Pseudomonadati</taxon>
        <taxon>Pseudomonadota</taxon>
        <taxon>Gammaproteobacteria</taxon>
        <taxon>Alteromonadales</taxon>
        <taxon>Shewanellaceae</taxon>
        <taxon>Shewanella</taxon>
    </lineage>
</organism>
<keyword evidence="1" id="KW-0812">Transmembrane</keyword>
<protein>
    <submittedName>
        <fullName evidence="2">Uncharacterized protein</fullName>
    </submittedName>
</protein>
<evidence type="ECO:0000313" key="2">
    <source>
        <dbReference type="EMBL" id="ACJ26995.1"/>
    </source>
</evidence>
<dbReference type="OrthoDB" id="6199345at2"/>
<evidence type="ECO:0000256" key="1">
    <source>
        <dbReference type="SAM" id="Phobius"/>
    </source>
</evidence>
<accession>B8CH02</accession>
<reference evidence="2 3" key="1">
    <citation type="journal article" date="2008" name="PLoS ONE">
        <title>Environmental adaptation: genomic analysis of the piezotolerant and psychrotolerant deep-sea iron reducing bacterium Shewanella piezotolerans WP3.</title>
        <authorList>
            <person name="Wang F."/>
            <person name="Wang J."/>
            <person name="Jian H."/>
            <person name="Zhang B."/>
            <person name="Li S."/>
            <person name="Wang F."/>
            <person name="Zeng X."/>
            <person name="Gao L."/>
            <person name="Bartlett D.H."/>
            <person name="Yu J."/>
            <person name="Hu S."/>
            <person name="Xiao X."/>
        </authorList>
    </citation>
    <scope>NUCLEOTIDE SEQUENCE [LARGE SCALE GENOMIC DNA]</scope>
    <source>
        <strain evidence="3">WP3 / JCM 13877</strain>
    </source>
</reference>
<feature type="transmembrane region" description="Helical" evidence="1">
    <location>
        <begin position="81"/>
        <end position="102"/>
    </location>
</feature>
<proteinExistence type="predicted"/>
<dbReference type="eggNOG" id="ENOG5033JYZ">
    <property type="taxonomic scope" value="Bacteria"/>
</dbReference>
<dbReference type="AlphaFoldDB" id="B8CH02"/>
<keyword evidence="3" id="KW-1185">Reference proteome</keyword>
<dbReference type="STRING" id="225849.swp_0152"/>
<dbReference type="KEGG" id="swp:swp_0152"/>
<name>B8CH02_SHEPW</name>
<keyword evidence="1" id="KW-1133">Transmembrane helix</keyword>
<dbReference type="HOGENOM" id="CLU_1234320_0_0_6"/>
<dbReference type="RefSeq" id="WP_020910379.1">
    <property type="nucleotide sequence ID" value="NC_011566.1"/>
</dbReference>
<sequence length="252" mass="28698">MSNKHDATDSNFRESVKQYIEFQQLSEDGLARMEALFSTEEMADKEKFSEGLFRHEPVHLNDPHFKAASHLNRASKPRKPLVRMIYALAASVFVLLVAFQLYSYTQMQQLFNGASNSVVMTSMSWKIADEVARNHVKMKPLEVQTQQLSQLRDYFTQLDFTPVNSRLLSQSHSKMLGGRYCSIQGLTAAQIRFSQEGKQPITLYEVQYDPSLYGVQPILERGERPTELVVRGVAVSIWVEKGLLMATARSID</sequence>
<evidence type="ECO:0000313" key="3">
    <source>
        <dbReference type="Proteomes" id="UP000000753"/>
    </source>
</evidence>